<proteinExistence type="predicted"/>
<accession>A0A3P1XUJ0</accession>
<dbReference type="RefSeq" id="WP_124751343.1">
    <property type="nucleotide sequence ID" value="NZ_RQYS01000021.1"/>
</dbReference>
<dbReference type="AlphaFoldDB" id="A0A3P1XUJ0"/>
<comment type="caution">
    <text evidence="1">The sequence shown here is derived from an EMBL/GenBank/DDBJ whole genome shotgun (WGS) entry which is preliminary data.</text>
</comment>
<dbReference type="Proteomes" id="UP000278609">
    <property type="component" value="Unassembled WGS sequence"/>
</dbReference>
<evidence type="ECO:0000313" key="2">
    <source>
        <dbReference type="Proteomes" id="UP000278609"/>
    </source>
</evidence>
<dbReference type="EMBL" id="RQYS01000021">
    <property type="protein sequence ID" value="RRD61696.1"/>
    <property type="molecule type" value="Genomic_DNA"/>
</dbReference>
<evidence type="ECO:0000313" key="1">
    <source>
        <dbReference type="EMBL" id="RRD61696.1"/>
    </source>
</evidence>
<gene>
    <name evidence="1" type="ORF">EII40_05840</name>
</gene>
<protein>
    <submittedName>
        <fullName evidence="1">Uncharacterized protein</fullName>
    </submittedName>
</protein>
<sequence length="237" mass="26644">MVKYSEVGFGAKLRKAQDLVHYIGQFDGYNPPRPDESIGGMNDLLNQIIASNAEVVHIQQLYKGAVTKRIQMYHDADLSIMRLLPSISGAVEAQFGKDSLELESIKAYIKKMRSIRVPKAPKDPTIEPETKTISRSEQSFGSLIQSFNNIITILNELTGYNPSNTKLTVDSLKTLSQEATNQNNLVAKYISDLKTVKAKRLALYDDLHDRVQRIKAYVKAQYGYSSEQYKLIKGLLV</sequence>
<reference evidence="1 2" key="1">
    <citation type="submission" date="2018-11" db="EMBL/GenBank/DDBJ databases">
        <title>Genomes From Bacteria Associated with the Canine Oral Cavity: a Test Case for Automated Genome-Based Taxonomic Assignment.</title>
        <authorList>
            <person name="Coil D.A."/>
            <person name="Jospin G."/>
            <person name="Darling A.E."/>
            <person name="Wallis C."/>
            <person name="Davis I.J."/>
            <person name="Harris S."/>
            <person name="Eisen J.A."/>
            <person name="Holcombe L.J."/>
            <person name="O'Flynn C."/>
        </authorList>
    </citation>
    <scope>NUCLEOTIDE SEQUENCE [LARGE SCALE GENOMIC DNA]</scope>
    <source>
        <strain evidence="1 2">OH2617_COT-023</strain>
    </source>
</reference>
<name>A0A3P1XUJ0_TANFO</name>
<organism evidence="1 2">
    <name type="scientific">Tannerella forsythia</name>
    <name type="common">Bacteroides forsythus</name>
    <dbReference type="NCBI Taxonomy" id="28112"/>
    <lineage>
        <taxon>Bacteria</taxon>
        <taxon>Pseudomonadati</taxon>
        <taxon>Bacteroidota</taxon>
        <taxon>Bacteroidia</taxon>
        <taxon>Bacteroidales</taxon>
        <taxon>Tannerellaceae</taxon>
        <taxon>Tannerella</taxon>
    </lineage>
</organism>
<dbReference type="OrthoDB" id="1416897at2"/>